<evidence type="ECO:0000256" key="1">
    <source>
        <dbReference type="SAM" id="SignalP"/>
    </source>
</evidence>
<organism evidence="3 4">
    <name type="scientific">Brassica cretica</name>
    <name type="common">Mustard</name>
    <dbReference type="NCBI Taxonomy" id="69181"/>
    <lineage>
        <taxon>Eukaryota</taxon>
        <taxon>Viridiplantae</taxon>
        <taxon>Streptophyta</taxon>
        <taxon>Embryophyta</taxon>
        <taxon>Tracheophyta</taxon>
        <taxon>Spermatophyta</taxon>
        <taxon>Magnoliopsida</taxon>
        <taxon>eudicotyledons</taxon>
        <taxon>Gunneridae</taxon>
        <taxon>Pentapetalae</taxon>
        <taxon>rosids</taxon>
        <taxon>malvids</taxon>
        <taxon>Brassicales</taxon>
        <taxon>Brassicaceae</taxon>
        <taxon>Brassiceae</taxon>
        <taxon>Brassica</taxon>
    </lineage>
</organism>
<accession>A0ABQ7CEE4</accession>
<reference evidence="3 4" key="1">
    <citation type="journal article" date="2020" name="BMC Genomics">
        <title>Intraspecific diversification of the crop wild relative Brassica cretica Lam. using demographic model selection.</title>
        <authorList>
            <person name="Kioukis A."/>
            <person name="Michalopoulou V.A."/>
            <person name="Briers L."/>
            <person name="Pirintsos S."/>
            <person name="Studholme D.J."/>
            <person name="Pavlidis P."/>
            <person name="Sarris P.F."/>
        </authorList>
    </citation>
    <scope>NUCLEOTIDE SEQUENCE [LARGE SCALE GENOMIC DNA]</scope>
    <source>
        <strain evidence="4">cv. PFS-1207/04</strain>
    </source>
</reference>
<keyword evidence="1" id="KW-0732">Signal</keyword>
<evidence type="ECO:0000259" key="2">
    <source>
        <dbReference type="Pfam" id="PF14368"/>
    </source>
</evidence>
<dbReference type="CDD" id="cd00010">
    <property type="entry name" value="AAI_LTSS"/>
    <property type="match status" value="1"/>
</dbReference>
<feature type="chain" id="PRO_5046692619" description="Bifunctional inhibitor/plant lipid transfer protein/seed storage helical domain-containing protein" evidence="1">
    <location>
        <begin position="26"/>
        <end position="232"/>
    </location>
</feature>
<dbReference type="SUPFAM" id="SSF47699">
    <property type="entry name" value="Bifunctional inhibitor/lipid-transfer protein/seed storage 2S albumin"/>
    <property type="match status" value="1"/>
</dbReference>
<keyword evidence="4" id="KW-1185">Reference proteome</keyword>
<proteinExistence type="predicted"/>
<feature type="domain" description="Bifunctional inhibitor/plant lipid transfer protein/seed storage helical" evidence="2">
    <location>
        <begin position="27"/>
        <end position="109"/>
    </location>
</feature>
<dbReference type="Gene3D" id="1.10.110.10">
    <property type="entry name" value="Plant lipid-transfer and hydrophobic proteins"/>
    <property type="match status" value="1"/>
</dbReference>
<gene>
    <name evidence="3" type="ORF">DY000_02009793</name>
</gene>
<comment type="caution">
    <text evidence="3">The sequence shown here is derived from an EMBL/GenBank/DDBJ whole genome shotgun (WGS) entry which is preliminary data.</text>
</comment>
<evidence type="ECO:0000313" key="3">
    <source>
        <dbReference type="EMBL" id="KAF3549944.1"/>
    </source>
</evidence>
<sequence length="232" mass="25699">MVYINKVSAVAAILFFAVAIAPLLAEPQTPTFPKMDPVCASVMPDLLEKCFATVRETPTDDCCSDLKTATTTQVTCLCDNYIANPSIVNITGPYSAGITTKCGVFDKYSCNSTSNVFFSRSVRPDDFWVSLLDVDDLHGSLLVNADMTYTEVVRKMTYTKVVYDFIPRFWSNLAYLGLDDFHVSRRADDFRLKADSNQSSTGRASSYVSPLMKSNHRQCQAHTSDLNTITTS</sequence>
<evidence type="ECO:0000313" key="4">
    <source>
        <dbReference type="Proteomes" id="UP000266723"/>
    </source>
</evidence>
<feature type="signal peptide" evidence="1">
    <location>
        <begin position="1"/>
        <end position="25"/>
    </location>
</feature>
<dbReference type="InterPro" id="IPR016140">
    <property type="entry name" value="Bifunc_inhib/LTP/seed_store"/>
</dbReference>
<name>A0ABQ7CEE4_BRACR</name>
<dbReference type="EMBL" id="QGKV02000832">
    <property type="protein sequence ID" value="KAF3549944.1"/>
    <property type="molecule type" value="Genomic_DNA"/>
</dbReference>
<protein>
    <recommendedName>
        <fullName evidence="2">Bifunctional inhibitor/plant lipid transfer protein/seed storage helical domain-containing protein</fullName>
    </recommendedName>
</protein>
<dbReference type="InterPro" id="IPR036312">
    <property type="entry name" value="Bifun_inhib/LTP/seed_sf"/>
</dbReference>
<dbReference type="Proteomes" id="UP000266723">
    <property type="component" value="Unassembled WGS sequence"/>
</dbReference>
<dbReference type="Pfam" id="PF14368">
    <property type="entry name" value="LTP_2"/>
    <property type="match status" value="1"/>
</dbReference>